<dbReference type="RefSeq" id="WP_132826939.1">
    <property type="nucleotide sequence ID" value="NZ_SMFP01000001.1"/>
</dbReference>
<gene>
    <name evidence="1" type="ORF">E1B25_01680</name>
</gene>
<protein>
    <submittedName>
        <fullName evidence="1">Uncharacterized protein</fullName>
    </submittedName>
</protein>
<keyword evidence="2" id="KW-1185">Reference proteome</keyword>
<reference evidence="1 2" key="1">
    <citation type="submission" date="2019-03" db="EMBL/GenBank/DDBJ databases">
        <authorList>
            <person name="Zhang S."/>
        </authorList>
    </citation>
    <scope>NUCLEOTIDE SEQUENCE [LARGE SCALE GENOMIC DNA]</scope>
    <source>
        <strain evidence="1 2">S4J41</strain>
    </source>
</reference>
<proteinExistence type="predicted"/>
<evidence type="ECO:0000313" key="1">
    <source>
        <dbReference type="EMBL" id="TDE40949.1"/>
    </source>
</evidence>
<dbReference type="EMBL" id="SMFP01000001">
    <property type="protein sequence ID" value="TDE40949.1"/>
    <property type="molecule type" value="Genomic_DNA"/>
</dbReference>
<dbReference type="Proteomes" id="UP000294662">
    <property type="component" value="Unassembled WGS sequence"/>
</dbReference>
<dbReference type="AlphaFoldDB" id="A0A4R5F0S3"/>
<organism evidence="1 2">
    <name type="scientific">Antarcticimicrobium sediminis</name>
    <dbReference type="NCBI Taxonomy" id="2546227"/>
    <lineage>
        <taxon>Bacteria</taxon>
        <taxon>Pseudomonadati</taxon>
        <taxon>Pseudomonadota</taxon>
        <taxon>Alphaproteobacteria</taxon>
        <taxon>Rhodobacterales</taxon>
        <taxon>Paracoccaceae</taxon>
        <taxon>Antarcticimicrobium</taxon>
    </lineage>
</organism>
<comment type="caution">
    <text evidence="1">The sequence shown here is derived from an EMBL/GenBank/DDBJ whole genome shotgun (WGS) entry which is preliminary data.</text>
</comment>
<sequence>MNEEEFRRAIRTQIDAHIQRLRITYAVLLSTAEVLQRLAREGGVDEITINAAITAEAGRVEEALDDLAQPTKPAVQPVIH</sequence>
<evidence type="ECO:0000313" key="2">
    <source>
        <dbReference type="Proteomes" id="UP000294662"/>
    </source>
</evidence>
<accession>A0A4R5F0S3</accession>
<name>A0A4R5F0S3_9RHOB</name>